<comment type="caution">
    <text evidence="1">The sequence shown here is derived from an EMBL/GenBank/DDBJ whole genome shotgun (WGS) entry which is preliminary data.</text>
</comment>
<dbReference type="AlphaFoldDB" id="A0A935JYG3"/>
<protein>
    <submittedName>
        <fullName evidence="1">Uncharacterized protein</fullName>
    </submittedName>
</protein>
<reference evidence="1 2" key="1">
    <citation type="submission" date="2020-10" db="EMBL/GenBank/DDBJ databases">
        <title>Connecting structure to function with the recovery of over 1000 high-quality activated sludge metagenome-assembled genomes encoding full-length rRNA genes using long-read sequencing.</title>
        <authorList>
            <person name="Singleton C.M."/>
            <person name="Petriglieri F."/>
            <person name="Kristensen J.M."/>
            <person name="Kirkegaard R.H."/>
            <person name="Michaelsen T.Y."/>
            <person name="Andersen M.H."/>
            <person name="Karst S.M."/>
            <person name="Dueholm M.S."/>
            <person name="Nielsen P.H."/>
            <person name="Albertsen M."/>
        </authorList>
    </citation>
    <scope>NUCLEOTIDE SEQUENCE [LARGE SCALE GENOMIC DNA]</scope>
    <source>
        <strain evidence="1">EsbW_18-Q3-R4-48_BATAC.463</strain>
    </source>
</reference>
<sequence>MAYVKVSAAYLAHVGPVDAEKHLYELLTQLGELGGIRQRQPHRSVCRFSIIG</sequence>
<evidence type="ECO:0000313" key="1">
    <source>
        <dbReference type="EMBL" id="MBK7416311.1"/>
    </source>
</evidence>
<proteinExistence type="predicted"/>
<organism evidence="1 2">
    <name type="scientific">Candidatus Dechloromonas phosphorivorans</name>
    <dbReference type="NCBI Taxonomy" id="2899244"/>
    <lineage>
        <taxon>Bacteria</taxon>
        <taxon>Pseudomonadati</taxon>
        <taxon>Pseudomonadota</taxon>
        <taxon>Betaproteobacteria</taxon>
        <taxon>Rhodocyclales</taxon>
        <taxon>Azonexaceae</taxon>
        <taxon>Dechloromonas</taxon>
    </lineage>
</organism>
<accession>A0A935JYG3</accession>
<dbReference type="EMBL" id="JADJMS010000038">
    <property type="protein sequence ID" value="MBK7416311.1"/>
    <property type="molecule type" value="Genomic_DNA"/>
</dbReference>
<dbReference type="Proteomes" id="UP000739411">
    <property type="component" value="Unassembled WGS sequence"/>
</dbReference>
<gene>
    <name evidence="1" type="ORF">IPJ38_15610</name>
</gene>
<name>A0A935JYG3_9RHOO</name>
<evidence type="ECO:0000313" key="2">
    <source>
        <dbReference type="Proteomes" id="UP000739411"/>
    </source>
</evidence>